<dbReference type="PATRIC" id="fig|476272.21.peg.1932"/>
<dbReference type="GeneID" id="86820817"/>
<accession>C0CNQ9</accession>
<feature type="coiled-coil region" evidence="1">
    <location>
        <begin position="20"/>
        <end position="68"/>
    </location>
</feature>
<dbReference type="HOGENOM" id="CLU_090297_0_0_9"/>
<dbReference type="eggNOG" id="ENOG5032TTM">
    <property type="taxonomic scope" value="Bacteria"/>
</dbReference>
<sequence>MDQEVFKTTLMGGFDKDDVLEQVQKMKDAAMDERARFKKTISEKDAKIAELQRRLDLKDMQQLRLEQDIREKYQKYIDKYDSILKLVFDAQVRADEILAQTMEECERKKKDTQEECQRMREEAESEVQEARETARKEIDENLLEGKQCYLAIQKEMDEIVDVINHAQKRFMASYKKIHSIVNAAPEPLGGVDLDEEFEEA</sequence>
<dbReference type="Proteomes" id="UP000003100">
    <property type="component" value="Unassembled WGS sequence"/>
</dbReference>
<organism evidence="2 3">
    <name type="scientific">Blautia hydrogenotrophica (strain DSM 10507 / JCM 14656 / S5a33)</name>
    <name type="common">Ruminococcus hydrogenotrophicus</name>
    <dbReference type="NCBI Taxonomy" id="476272"/>
    <lineage>
        <taxon>Bacteria</taxon>
        <taxon>Bacillati</taxon>
        <taxon>Bacillota</taxon>
        <taxon>Clostridia</taxon>
        <taxon>Lachnospirales</taxon>
        <taxon>Lachnospiraceae</taxon>
        <taxon>Blautia</taxon>
    </lineage>
</organism>
<keyword evidence="3" id="KW-1185">Reference proteome</keyword>
<dbReference type="RefSeq" id="WP_005949900.1">
    <property type="nucleotide sequence ID" value="NZ_CP136423.1"/>
</dbReference>
<keyword evidence="1" id="KW-0175">Coiled coil</keyword>
<proteinExistence type="predicted"/>
<dbReference type="EMBL" id="ACBZ01000135">
    <property type="protein sequence ID" value="EEG48607.1"/>
    <property type="molecule type" value="Genomic_DNA"/>
</dbReference>
<protein>
    <submittedName>
        <fullName evidence="2">Uncharacterized protein</fullName>
    </submittedName>
</protein>
<comment type="caution">
    <text evidence="2">The sequence shown here is derived from an EMBL/GenBank/DDBJ whole genome shotgun (WGS) entry which is preliminary data.</text>
</comment>
<name>C0CNQ9_BLAHS</name>
<reference evidence="2 3" key="1">
    <citation type="submission" date="2009-01" db="EMBL/GenBank/DDBJ databases">
        <authorList>
            <person name="Fulton L."/>
            <person name="Clifton S."/>
            <person name="Fulton B."/>
            <person name="Xu J."/>
            <person name="Minx P."/>
            <person name="Pepin K.H."/>
            <person name="Johnson M."/>
            <person name="Bhonagiri V."/>
            <person name="Nash W.E."/>
            <person name="Mardis E.R."/>
            <person name="Wilson R.K."/>
        </authorList>
    </citation>
    <scope>NUCLEOTIDE SEQUENCE [LARGE SCALE GENOMIC DNA]</scope>
    <source>
        <strain evidence="3">DSM 10507 / JCM 14656 / S5a33</strain>
    </source>
</reference>
<evidence type="ECO:0000313" key="2">
    <source>
        <dbReference type="EMBL" id="EEG48607.1"/>
    </source>
</evidence>
<evidence type="ECO:0000313" key="3">
    <source>
        <dbReference type="Proteomes" id="UP000003100"/>
    </source>
</evidence>
<gene>
    <name evidence="2" type="ORF">RUMHYD_02502</name>
</gene>
<dbReference type="AlphaFoldDB" id="C0CNQ9"/>
<feature type="coiled-coil region" evidence="1">
    <location>
        <begin position="95"/>
        <end position="140"/>
    </location>
</feature>
<reference evidence="2 3" key="2">
    <citation type="submission" date="2009-02" db="EMBL/GenBank/DDBJ databases">
        <title>Draft genome sequence of Blautia hydrogenotrophica DSM 10507 (Ruminococcus hydrogenotrophicus DSM 10507).</title>
        <authorList>
            <person name="Sudarsanam P."/>
            <person name="Ley R."/>
            <person name="Guruge J."/>
            <person name="Turnbaugh P.J."/>
            <person name="Mahowald M."/>
            <person name="Liep D."/>
            <person name="Gordon J."/>
        </authorList>
    </citation>
    <scope>NUCLEOTIDE SEQUENCE [LARGE SCALE GENOMIC DNA]</scope>
    <source>
        <strain evidence="3">DSM 10507 / JCM 14656 / S5a33</strain>
    </source>
</reference>
<evidence type="ECO:0000256" key="1">
    <source>
        <dbReference type="SAM" id="Coils"/>
    </source>
</evidence>